<dbReference type="AlphaFoldDB" id="A0A7I8JKG2"/>
<dbReference type="PANTHER" id="PTHR37376:SF1">
    <property type="entry name" value="EXPRESSED PROTEIN"/>
    <property type="match status" value="1"/>
</dbReference>
<feature type="compositionally biased region" description="Low complexity" evidence="1">
    <location>
        <begin position="34"/>
        <end position="63"/>
    </location>
</feature>
<organism evidence="2">
    <name type="scientific">Spirodela intermedia</name>
    <name type="common">Intermediate duckweed</name>
    <dbReference type="NCBI Taxonomy" id="51605"/>
    <lineage>
        <taxon>Eukaryota</taxon>
        <taxon>Viridiplantae</taxon>
        <taxon>Streptophyta</taxon>
        <taxon>Embryophyta</taxon>
        <taxon>Tracheophyta</taxon>
        <taxon>Spermatophyta</taxon>
        <taxon>Magnoliopsida</taxon>
        <taxon>Liliopsida</taxon>
        <taxon>Araceae</taxon>
        <taxon>Lemnoideae</taxon>
        <taxon>Spirodela</taxon>
    </lineage>
</organism>
<accession>A0A7I8JKG2</accession>
<evidence type="ECO:0000256" key="1">
    <source>
        <dbReference type="SAM" id="MobiDB-lite"/>
    </source>
</evidence>
<evidence type="ECO:0000313" key="2">
    <source>
        <dbReference type="EMBL" id="CAA2631088.1"/>
    </source>
</evidence>
<proteinExistence type="predicted"/>
<gene>
    <name evidence="2" type="ORF">SI7747_13016734</name>
</gene>
<dbReference type="PANTHER" id="PTHR37376">
    <property type="entry name" value="EXPRESSED PROTEIN"/>
    <property type="match status" value="1"/>
</dbReference>
<dbReference type="Proteomes" id="UP001189122">
    <property type="component" value="Unassembled WGS sequence"/>
</dbReference>
<protein>
    <submittedName>
        <fullName evidence="2">Uncharacterized protein</fullName>
    </submittedName>
</protein>
<reference evidence="2 3" key="1">
    <citation type="submission" date="2019-12" db="EMBL/GenBank/DDBJ databases">
        <authorList>
            <person name="Scholz U."/>
            <person name="Mascher M."/>
            <person name="Fiebig A."/>
        </authorList>
    </citation>
    <scope>NUCLEOTIDE SEQUENCE</scope>
</reference>
<dbReference type="EMBL" id="LR743600">
    <property type="protein sequence ID" value="CAA2631088.1"/>
    <property type="molecule type" value="Genomic_DNA"/>
</dbReference>
<name>A0A7I8JKG2_SPIIN</name>
<dbReference type="EMBL" id="CACRZD030000013">
    <property type="protein sequence ID" value="CAA6670331.1"/>
    <property type="molecule type" value="Genomic_DNA"/>
</dbReference>
<keyword evidence="3" id="KW-1185">Reference proteome</keyword>
<sequence>MASAGAKVREGTPPPVVRKAGSYTIFITPPTTPKTPSGSPQPQGNCCKPAPRSAARPNAKSAAAPPPAKSPPPPVQVPPPQFVAAPSPRPSNPRLGFFWDAVAKVQDAHSSLDSFLADWFGLNQSKYQWALNDFYQKKGMSQLFFNPFLELFKGNCG</sequence>
<evidence type="ECO:0000313" key="3">
    <source>
        <dbReference type="Proteomes" id="UP001189122"/>
    </source>
</evidence>
<feature type="compositionally biased region" description="Pro residues" evidence="1">
    <location>
        <begin position="64"/>
        <end position="88"/>
    </location>
</feature>
<feature type="region of interest" description="Disordered" evidence="1">
    <location>
        <begin position="1"/>
        <end position="88"/>
    </location>
</feature>